<organism evidence="2 3">
    <name type="scientific">Elysia crispata</name>
    <name type="common">lettuce slug</name>
    <dbReference type="NCBI Taxonomy" id="231223"/>
    <lineage>
        <taxon>Eukaryota</taxon>
        <taxon>Metazoa</taxon>
        <taxon>Spiralia</taxon>
        <taxon>Lophotrochozoa</taxon>
        <taxon>Mollusca</taxon>
        <taxon>Gastropoda</taxon>
        <taxon>Heterobranchia</taxon>
        <taxon>Euthyneura</taxon>
        <taxon>Panpulmonata</taxon>
        <taxon>Sacoglossa</taxon>
        <taxon>Placobranchoidea</taxon>
        <taxon>Plakobranchidae</taxon>
        <taxon>Elysia</taxon>
    </lineage>
</organism>
<gene>
    <name evidence="2" type="ORF">RRG08_016239</name>
</gene>
<evidence type="ECO:0000313" key="3">
    <source>
        <dbReference type="Proteomes" id="UP001283361"/>
    </source>
</evidence>
<keyword evidence="1" id="KW-0472">Membrane</keyword>
<evidence type="ECO:0000256" key="1">
    <source>
        <dbReference type="SAM" id="Phobius"/>
    </source>
</evidence>
<proteinExistence type="predicted"/>
<keyword evidence="1" id="KW-1133">Transmembrane helix</keyword>
<dbReference type="Proteomes" id="UP001283361">
    <property type="component" value="Unassembled WGS sequence"/>
</dbReference>
<keyword evidence="3" id="KW-1185">Reference proteome</keyword>
<dbReference type="AlphaFoldDB" id="A0AAE1DH00"/>
<comment type="caution">
    <text evidence="2">The sequence shown here is derived from an EMBL/GenBank/DDBJ whole genome shotgun (WGS) entry which is preliminary data.</text>
</comment>
<keyword evidence="1" id="KW-0812">Transmembrane</keyword>
<reference evidence="2" key="1">
    <citation type="journal article" date="2023" name="G3 (Bethesda)">
        <title>A reference genome for the long-term kleptoplast-retaining sea slug Elysia crispata morphotype clarki.</title>
        <authorList>
            <person name="Eastman K.E."/>
            <person name="Pendleton A.L."/>
            <person name="Shaikh M.A."/>
            <person name="Suttiyut T."/>
            <person name="Ogas R."/>
            <person name="Tomko P."/>
            <person name="Gavelis G."/>
            <person name="Widhalm J.R."/>
            <person name="Wisecaver J.H."/>
        </authorList>
    </citation>
    <scope>NUCLEOTIDE SEQUENCE</scope>
    <source>
        <strain evidence="2">ECLA1</strain>
    </source>
</reference>
<sequence length="122" mass="12914">MPCGGKTSEALPSLPSESSVATLAAAGCYLGSTVRSENSPHARVRSHSDQRPATMRQGFSSLLLLVLTVISLASFTQAAAYAAARRTLLGPQECIEQCQAKCGGVCYMSMIFHYTCSCSRFG</sequence>
<dbReference type="EMBL" id="JAWDGP010003860">
    <property type="protein sequence ID" value="KAK3770237.1"/>
    <property type="molecule type" value="Genomic_DNA"/>
</dbReference>
<feature type="transmembrane region" description="Helical" evidence="1">
    <location>
        <begin position="62"/>
        <end position="84"/>
    </location>
</feature>
<accession>A0AAE1DH00</accession>
<dbReference type="PROSITE" id="PS51257">
    <property type="entry name" value="PROKAR_LIPOPROTEIN"/>
    <property type="match status" value="1"/>
</dbReference>
<evidence type="ECO:0000313" key="2">
    <source>
        <dbReference type="EMBL" id="KAK3770237.1"/>
    </source>
</evidence>
<name>A0AAE1DH00_9GAST</name>
<protein>
    <submittedName>
        <fullName evidence="2">Uncharacterized protein</fullName>
    </submittedName>
</protein>